<evidence type="ECO:0000256" key="1">
    <source>
        <dbReference type="SAM" id="MobiDB-lite"/>
    </source>
</evidence>
<dbReference type="InterPro" id="IPR052894">
    <property type="entry name" value="AsmA-related"/>
</dbReference>
<feature type="domain" description="AsmA" evidence="3">
    <location>
        <begin position="7"/>
        <end position="174"/>
    </location>
</feature>
<protein>
    <recommendedName>
        <fullName evidence="3">AsmA domain-containing protein</fullName>
    </recommendedName>
</protein>
<dbReference type="Pfam" id="PF05170">
    <property type="entry name" value="AsmA"/>
    <property type="match status" value="1"/>
</dbReference>
<feature type="transmembrane region" description="Helical" evidence="2">
    <location>
        <begin position="12"/>
        <end position="30"/>
    </location>
</feature>
<name>A0A2W2A8X8_9BACT</name>
<keyword evidence="2" id="KW-0812">Transmembrane</keyword>
<gene>
    <name evidence="4" type="ORF">DN068_16780</name>
</gene>
<organism evidence="4 5">
    <name type="scientific">Taibaiella soli</name>
    <dbReference type="NCBI Taxonomy" id="1649169"/>
    <lineage>
        <taxon>Bacteria</taxon>
        <taxon>Pseudomonadati</taxon>
        <taxon>Bacteroidota</taxon>
        <taxon>Chitinophagia</taxon>
        <taxon>Chitinophagales</taxon>
        <taxon>Chitinophagaceae</taxon>
        <taxon>Taibaiella</taxon>
    </lineage>
</organism>
<keyword evidence="2" id="KW-0472">Membrane</keyword>
<keyword evidence="5" id="KW-1185">Reference proteome</keyword>
<evidence type="ECO:0000259" key="3">
    <source>
        <dbReference type="Pfam" id="PF05170"/>
    </source>
</evidence>
<evidence type="ECO:0000256" key="2">
    <source>
        <dbReference type="SAM" id="Phobius"/>
    </source>
</evidence>
<dbReference type="PANTHER" id="PTHR30441">
    <property type="entry name" value="DUF748 DOMAIN-CONTAINING PROTEIN"/>
    <property type="match status" value="1"/>
</dbReference>
<dbReference type="PANTHER" id="PTHR30441:SF8">
    <property type="entry name" value="DUF748 DOMAIN-CONTAINING PROTEIN"/>
    <property type="match status" value="1"/>
</dbReference>
<keyword evidence="2" id="KW-1133">Transmembrane helix</keyword>
<feature type="region of interest" description="Disordered" evidence="1">
    <location>
        <begin position="1021"/>
        <end position="1047"/>
    </location>
</feature>
<evidence type="ECO:0000313" key="5">
    <source>
        <dbReference type="Proteomes" id="UP000248745"/>
    </source>
</evidence>
<dbReference type="Proteomes" id="UP000248745">
    <property type="component" value="Unassembled WGS sequence"/>
</dbReference>
<dbReference type="InterPro" id="IPR007844">
    <property type="entry name" value="AsmA"/>
</dbReference>
<reference evidence="4 5" key="1">
    <citation type="submission" date="2018-06" db="EMBL/GenBank/DDBJ databases">
        <title>Mucibacter soli gen. nov., sp. nov., a new member of the family Chitinophagaceae producing mucin.</title>
        <authorList>
            <person name="Kim M.-K."/>
            <person name="Park S."/>
            <person name="Kim T.-S."/>
            <person name="Joung Y."/>
            <person name="Han J.-H."/>
            <person name="Kim S.B."/>
        </authorList>
    </citation>
    <scope>NUCLEOTIDE SEQUENCE [LARGE SCALE GENOMIC DNA]</scope>
    <source>
        <strain evidence="4 5">R1-15</strain>
    </source>
</reference>
<dbReference type="GO" id="GO:0005886">
    <property type="term" value="C:plasma membrane"/>
    <property type="evidence" value="ECO:0007669"/>
    <property type="project" value="TreeGrafter"/>
</dbReference>
<dbReference type="RefSeq" id="WP_111000094.1">
    <property type="nucleotide sequence ID" value="NZ_QKTW01000022.1"/>
</dbReference>
<evidence type="ECO:0000313" key="4">
    <source>
        <dbReference type="EMBL" id="PZF71721.1"/>
    </source>
</evidence>
<proteinExistence type="predicted"/>
<comment type="caution">
    <text evidence="4">The sequence shown here is derived from an EMBL/GenBank/DDBJ whole genome shotgun (WGS) entry which is preliminary data.</text>
</comment>
<dbReference type="GO" id="GO:0090313">
    <property type="term" value="P:regulation of protein targeting to membrane"/>
    <property type="evidence" value="ECO:0007669"/>
    <property type="project" value="TreeGrafter"/>
</dbReference>
<accession>A0A2W2A8X8</accession>
<dbReference type="AlphaFoldDB" id="A0A2W2A8X8"/>
<dbReference type="EMBL" id="QKTW01000022">
    <property type="protein sequence ID" value="PZF71721.1"/>
    <property type="molecule type" value="Genomic_DNA"/>
</dbReference>
<sequence>MKKLILKVLKISGITLGSIIALLFLLPMMFPGFVAKKIKTWANGAITGELNFSKARLSFFNHFPALTLTLHDFSLKGSAPFQQDTLLSAQEVAFGIDLGTLFSNRIKINEIYISRGAAHVEIDSAGHANYNVYNPAPSSKTPSTDTSSASLKIEKIQLDHINLLYDDRSIPMLITAQDLNYLGKGDLSQSIFDLISHIDVASFSFAEGGQEYIHSKKLNADLVTKINTNSLSFIFEKNDLKLNTLPVNFKGRVDFLKEGYSMDFRLISNATDLHDVLSALPPEYADWSAKVDAHGKTEMNVALTGIYDANTNTMPSLSFDMKIRDGSIAYDKAPEPIQHLYLNFRTAFPNFNPDSLYVNVDSLYFTLGQGYFNSVARVQGLNVSHLHAKLDAKLDLEKWDRAIGLQAYDLKGMYTVNLMAEGKYRTGVKYSMKGFRQQADTVVTCIPSFTLKSTMQNGYFKYASLPQGISNINFNLDASCPDSVYQHTVLNLDNLNATAMDNFIKGFFHIKNMADYSMEGNIQSIVNLADIQKFYPLDSMELAGHLHIDGNVKGRYVPAKHEFPITTVQLDLKDGRVKTKYYPNPIEQIQVGATITNTTGSMKSMAVKVTPISFLFEGLPFTIQADLKNFDDLRYWVKSSGTLDVGKIYKVFSQKGLDVKGFIKASLALQGLQSDATKGHYDRLHNSGTLTLKDITVTLEEFPKPFVIKTGVFRFDQDKMWFDKFDAVYGNSHFTLNGYLSNVINYVMNDKASLHGQFDLNSDMVVVDEFTAFASEQTTASPKAASTAANDNTGVVVVPSNLSLVFNAAVKKVLYNGMTISDVKGHMRIDSSKIFLTETGFTLVGAPFLMDATYGSITPKKAFFKYKIDAKDFDVKRAYNEIKVFKEMAPAAGKAEGIISLNYELEGKLDANMMPVYPSLKGGGVLSLKKVKVNGLKLFGAVSKATGRDSVNNPDLSEVKIKSHIADNIMTIERTKMKIFGFRPRIEGQVSLDGKLNLKFRLGLPPFGIIGIPMTITGTGENPKVHMGKGNDTDSLEATHIGPDPEE</sequence>
<dbReference type="OrthoDB" id="596403at2"/>